<dbReference type="AlphaFoldDB" id="A0A418WX71"/>
<dbReference type="SUPFAM" id="SSF56784">
    <property type="entry name" value="HAD-like"/>
    <property type="match status" value="1"/>
</dbReference>
<comment type="cofactor">
    <cofactor evidence="4">
        <name>Mg(2+)</name>
        <dbReference type="ChEBI" id="CHEBI:18420"/>
    </cofactor>
</comment>
<comment type="pathway">
    <text evidence="1 4">Glycan biosynthesis; trehalose biosynthesis.</text>
</comment>
<dbReference type="GO" id="GO:0004805">
    <property type="term" value="F:trehalose-phosphatase activity"/>
    <property type="evidence" value="ECO:0007669"/>
    <property type="project" value="UniProtKB-EC"/>
</dbReference>
<keyword evidence="3 4" id="KW-0378">Hydrolase</keyword>
<dbReference type="Gene3D" id="3.40.50.1000">
    <property type="entry name" value="HAD superfamily/HAD-like"/>
    <property type="match status" value="1"/>
</dbReference>
<dbReference type="EMBL" id="QYUN01000002">
    <property type="protein sequence ID" value="RJG04839.1"/>
    <property type="molecule type" value="Genomic_DNA"/>
</dbReference>
<keyword evidence="6" id="KW-1185">Reference proteome</keyword>
<dbReference type="Pfam" id="PF02358">
    <property type="entry name" value="Trehalose_PPase"/>
    <property type="match status" value="1"/>
</dbReference>
<dbReference type="NCBIfam" id="TIGR00685">
    <property type="entry name" value="T6PP"/>
    <property type="match status" value="1"/>
</dbReference>
<comment type="similarity">
    <text evidence="2 4">Belongs to the trehalose phosphatase family.</text>
</comment>
<comment type="function">
    <text evidence="4">Removes the phosphate from trehalose 6-phosphate to produce free trehalose.</text>
</comment>
<evidence type="ECO:0000313" key="5">
    <source>
        <dbReference type="EMBL" id="RJG04839.1"/>
    </source>
</evidence>
<dbReference type="UniPathway" id="UPA00299"/>
<dbReference type="GO" id="GO:0046872">
    <property type="term" value="F:metal ion binding"/>
    <property type="evidence" value="ECO:0007669"/>
    <property type="project" value="UniProtKB-KW"/>
</dbReference>
<dbReference type="InterPro" id="IPR023214">
    <property type="entry name" value="HAD_sf"/>
</dbReference>
<evidence type="ECO:0000256" key="1">
    <source>
        <dbReference type="ARBA" id="ARBA00005199"/>
    </source>
</evidence>
<keyword evidence="4" id="KW-0460">Magnesium</keyword>
<comment type="caution">
    <text evidence="5">The sequence shown here is derived from an EMBL/GenBank/DDBJ whole genome shotgun (WGS) entry which is preliminary data.</text>
</comment>
<gene>
    <name evidence="5" type="primary">otsB</name>
    <name evidence="5" type="ORF">D3870_01305</name>
</gene>
<accession>A0A418WX71</accession>
<evidence type="ECO:0000256" key="4">
    <source>
        <dbReference type="RuleBase" id="RU361117"/>
    </source>
</evidence>
<keyword evidence="4" id="KW-0479">Metal-binding</keyword>
<dbReference type="Proteomes" id="UP000285190">
    <property type="component" value="Unassembled WGS sequence"/>
</dbReference>
<dbReference type="InterPro" id="IPR006379">
    <property type="entry name" value="HAD-SF_hydro_IIB"/>
</dbReference>
<reference evidence="5 6" key="1">
    <citation type="submission" date="2018-09" db="EMBL/GenBank/DDBJ databases">
        <authorList>
            <person name="Zhu H."/>
        </authorList>
    </citation>
    <scope>NUCLEOTIDE SEQUENCE [LARGE SCALE GENOMIC DNA]</scope>
    <source>
        <strain evidence="5 6">K2R10-39</strain>
    </source>
</reference>
<organism evidence="5 6">
    <name type="scientific">Noviherbaspirillum cavernae</name>
    <dbReference type="NCBI Taxonomy" id="2320862"/>
    <lineage>
        <taxon>Bacteria</taxon>
        <taxon>Pseudomonadati</taxon>
        <taxon>Pseudomonadota</taxon>
        <taxon>Betaproteobacteria</taxon>
        <taxon>Burkholderiales</taxon>
        <taxon>Oxalobacteraceae</taxon>
        <taxon>Noviherbaspirillum</taxon>
    </lineage>
</organism>
<dbReference type="PANTHER" id="PTHR43768:SF3">
    <property type="entry name" value="TREHALOSE 6-PHOSPHATE PHOSPHATASE"/>
    <property type="match status" value="1"/>
</dbReference>
<name>A0A418WX71_9BURK</name>
<dbReference type="NCBIfam" id="TIGR01484">
    <property type="entry name" value="HAD-SF-IIB"/>
    <property type="match status" value="1"/>
</dbReference>
<comment type="catalytic activity">
    <reaction evidence="4">
        <text>alpha,alpha-trehalose 6-phosphate + H2O = alpha,alpha-trehalose + phosphate</text>
        <dbReference type="Rhea" id="RHEA:23420"/>
        <dbReference type="ChEBI" id="CHEBI:15377"/>
        <dbReference type="ChEBI" id="CHEBI:16551"/>
        <dbReference type="ChEBI" id="CHEBI:43474"/>
        <dbReference type="ChEBI" id="CHEBI:58429"/>
        <dbReference type="EC" id="3.1.3.12"/>
    </reaction>
</comment>
<dbReference type="InterPro" id="IPR003337">
    <property type="entry name" value="Trehalose_PPase"/>
</dbReference>
<dbReference type="GO" id="GO:0005992">
    <property type="term" value="P:trehalose biosynthetic process"/>
    <property type="evidence" value="ECO:0007669"/>
    <property type="project" value="UniProtKB-UniPathway"/>
</dbReference>
<dbReference type="OrthoDB" id="9814913at2"/>
<proteinExistence type="inferred from homology"/>
<dbReference type="EC" id="3.1.3.12" evidence="4"/>
<evidence type="ECO:0000256" key="3">
    <source>
        <dbReference type="ARBA" id="ARBA00022801"/>
    </source>
</evidence>
<dbReference type="Gene3D" id="3.30.70.1020">
    <property type="entry name" value="Trehalose-6-phosphate phosphatase related protein, domain 2"/>
    <property type="match status" value="1"/>
</dbReference>
<sequence>MSLPFFECSAARLDELVRPGMLCAFDFDGTLAPIAREPHGVLVPAAVARRLAHLADHAAIAIVTGRAVDDVRPRLDFPASFIVGNHGLEGVPGRDVPADHFAARCAQWERSLPLALRQHGIVDPGIHVENKGCSLSLHYRLAREREALEPRLADICRSLQPSAHVIEGKFVFNLLPVNGINKGEALNRLIEASGARSAIYVGDDTTDEDVFRLRRTDVLSVRIEPDERSAAEFHLHHRLGMIQLLDELTHRMRRFA</sequence>
<evidence type="ECO:0000256" key="2">
    <source>
        <dbReference type="ARBA" id="ARBA00008770"/>
    </source>
</evidence>
<dbReference type="InterPro" id="IPR036412">
    <property type="entry name" value="HAD-like_sf"/>
</dbReference>
<dbReference type="RefSeq" id="WP_119736025.1">
    <property type="nucleotide sequence ID" value="NZ_QYUN01000002.1"/>
</dbReference>
<dbReference type="PANTHER" id="PTHR43768">
    <property type="entry name" value="TREHALOSE 6-PHOSPHATE PHOSPHATASE"/>
    <property type="match status" value="1"/>
</dbReference>
<protein>
    <recommendedName>
        <fullName evidence="4">Trehalose 6-phosphate phosphatase</fullName>
        <ecNumber evidence="4">3.1.3.12</ecNumber>
    </recommendedName>
</protein>
<dbReference type="InterPro" id="IPR044651">
    <property type="entry name" value="OTSB-like"/>
</dbReference>
<evidence type="ECO:0000313" key="6">
    <source>
        <dbReference type="Proteomes" id="UP000285190"/>
    </source>
</evidence>